<keyword evidence="2" id="KW-1185">Reference proteome</keyword>
<dbReference type="EMBL" id="JBINXB010000062">
    <property type="protein sequence ID" value="MFH6569014.1"/>
    <property type="molecule type" value="Genomic_DNA"/>
</dbReference>
<name>A0ABW7M780_9PSED</name>
<feature type="non-terminal residue" evidence="1">
    <location>
        <position position="1"/>
    </location>
</feature>
<gene>
    <name evidence="1" type="ORF">ACHMWK_23940</name>
</gene>
<reference evidence="1 2" key="1">
    <citation type="submission" date="2024-10" db="EMBL/GenBank/DDBJ databases">
        <title>Aeromonas and Pseudomonas from the Cagarras Archipelago, Rio de Janeiro, Brazil.</title>
        <authorList>
            <person name="Canellas A.L.B."/>
            <person name="Laport M.S."/>
        </authorList>
    </citation>
    <scope>NUCLEOTIDE SEQUENCE [LARGE SCALE GENOMIC DNA]</scope>
    <source>
        <strain evidence="1 2">CPF-4</strain>
    </source>
</reference>
<evidence type="ECO:0000313" key="1">
    <source>
        <dbReference type="EMBL" id="MFH6569014.1"/>
    </source>
</evidence>
<proteinExistence type="predicted"/>
<organism evidence="1 2">
    <name type="scientific">Pseudomonas kulmbachensis</name>
    <dbReference type="NCBI Taxonomy" id="3043408"/>
    <lineage>
        <taxon>Bacteria</taxon>
        <taxon>Pseudomonadati</taxon>
        <taxon>Pseudomonadota</taxon>
        <taxon>Gammaproteobacteria</taxon>
        <taxon>Pseudomonadales</taxon>
        <taxon>Pseudomonadaceae</taxon>
        <taxon>Pseudomonas</taxon>
    </lineage>
</organism>
<dbReference type="Proteomes" id="UP001609821">
    <property type="component" value="Unassembled WGS sequence"/>
</dbReference>
<comment type="caution">
    <text evidence="1">The sequence shown here is derived from an EMBL/GenBank/DDBJ whole genome shotgun (WGS) entry which is preliminary data.</text>
</comment>
<accession>A0ABW7M780</accession>
<protein>
    <submittedName>
        <fullName evidence="1">Uncharacterized protein</fullName>
    </submittedName>
</protein>
<evidence type="ECO:0000313" key="2">
    <source>
        <dbReference type="Proteomes" id="UP001609821"/>
    </source>
</evidence>
<dbReference type="RefSeq" id="WP_395247677.1">
    <property type="nucleotide sequence ID" value="NZ_JBINXB010000062.1"/>
</dbReference>
<sequence length="84" mass="8892">KSDTAVCQLNPVLRVYDGYAAGRSLVPSAAATNDPQSSFSNRSANAIDSCLGIRINMLQISPLTINHAGFHHAGSISDHAARRD</sequence>